<evidence type="ECO:0000256" key="3">
    <source>
        <dbReference type="ARBA" id="ARBA00022519"/>
    </source>
</evidence>
<evidence type="ECO:0000256" key="2">
    <source>
        <dbReference type="ARBA" id="ARBA00022475"/>
    </source>
</evidence>
<dbReference type="AlphaFoldDB" id="A0A6S6TDV6"/>
<dbReference type="Pfam" id="PF02470">
    <property type="entry name" value="MlaD"/>
    <property type="match status" value="2"/>
</dbReference>
<sequence length="561" mass="62554">MPMKQYNTPRIKESKGIQLLTTIWMVPFIAMIIALWLAFQYYSKVGPLVSIEFKNNAGLVAKQSLVKLRNVIVGSVENIALSNNGKGVTVQVRMNKDVADYLNKSAKFWIVHPDVDSSGITGLDTLLSGSYIELTATKSEQTQKNFQGLEEAPTEDMAGRIYLLSAPKSYHLKKGSNVYYRMMKVGKVQHVTIAPDGKKINFVIFIHQRYIQYINQHSQFYTTSSLSVDISKGKLDLNVASLSQIAQGGISIYTPTQSLGTNAHLKLKKGHLFPLYKNLNQMKAKHLMRGVNDKVYKFIFNESISQLEIGSPVEFNGFQVGHVIDISSHFNAKSKAVESEIYAIIHTQGFSTTGSAQEGEQIIETMVNDGLKARLNSMIPVIGTKFIDLVFDKNTSASLSMEEGFNLFPTLKAQQETPLLKEIEQIVNKIKNLKLEKLLNSATEVFETNKKPINNLLVDLSKTIKNVNKTLNAYSTTAKNINDITEQKALKQLPVTLELTLNELNKTLKEIQTLSEDYNANSKFSAQLTLTLQELSATAESMGKVTKKLERKSNALILGDD</sequence>
<evidence type="ECO:0000256" key="7">
    <source>
        <dbReference type="SAM" id="Phobius"/>
    </source>
</evidence>
<dbReference type="PANTHER" id="PTHR30462">
    <property type="entry name" value="INTERMEMBRANE TRANSPORT PROTEIN PQIB-RELATED"/>
    <property type="match status" value="1"/>
</dbReference>
<comment type="subcellular location">
    <subcellularLocation>
        <location evidence="1">Cell inner membrane</location>
    </subcellularLocation>
</comment>
<gene>
    <name evidence="9" type="ORF">HELGO_WM4172</name>
</gene>
<name>A0A6S6TDV6_9BACT</name>
<accession>A0A6S6TDV6</accession>
<feature type="domain" description="Mce/MlaD" evidence="8">
    <location>
        <begin position="161"/>
        <end position="220"/>
    </location>
</feature>
<reference evidence="9" key="1">
    <citation type="submission" date="2020-01" db="EMBL/GenBank/DDBJ databases">
        <authorList>
            <person name="Meier V. D."/>
            <person name="Meier V D."/>
        </authorList>
    </citation>
    <scope>NUCLEOTIDE SEQUENCE</scope>
    <source>
        <strain evidence="9">HLG_WM_MAG_05</strain>
    </source>
</reference>
<organism evidence="9">
    <name type="scientific">uncultured Sulfurovum sp</name>
    <dbReference type="NCBI Taxonomy" id="269237"/>
    <lineage>
        <taxon>Bacteria</taxon>
        <taxon>Pseudomonadati</taxon>
        <taxon>Campylobacterota</taxon>
        <taxon>Epsilonproteobacteria</taxon>
        <taxon>Campylobacterales</taxon>
        <taxon>Sulfurovaceae</taxon>
        <taxon>Sulfurovum</taxon>
        <taxon>environmental samples</taxon>
    </lineage>
</organism>
<protein>
    <submittedName>
        <fullName evidence="9">Paraquat-inducible protein B</fullName>
    </submittedName>
</protein>
<keyword evidence="4 7" id="KW-0812">Transmembrane</keyword>
<evidence type="ECO:0000259" key="8">
    <source>
        <dbReference type="Pfam" id="PF02470"/>
    </source>
</evidence>
<dbReference type="EMBL" id="CACVAU010000042">
    <property type="protein sequence ID" value="CAA6813224.1"/>
    <property type="molecule type" value="Genomic_DNA"/>
</dbReference>
<evidence type="ECO:0000256" key="6">
    <source>
        <dbReference type="ARBA" id="ARBA00023136"/>
    </source>
</evidence>
<keyword evidence="5 7" id="KW-1133">Transmembrane helix</keyword>
<keyword evidence="3" id="KW-0997">Cell inner membrane</keyword>
<evidence type="ECO:0000256" key="5">
    <source>
        <dbReference type="ARBA" id="ARBA00022989"/>
    </source>
</evidence>
<feature type="domain" description="Mce/MlaD" evidence="8">
    <location>
        <begin position="48"/>
        <end position="135"/>
    </location>
</feature>
<keyword evidence="6 7" id="KW-0472">Membrane</keyword>
<proteinExistence type="predicted"/>
<evidence type="ECO:0000313" key="9">
    <source>
        <dbReference type="EMBL" id="CAA6813224.1"/>
    </source>
</evidence>
<keyword evidence="2" id="KW-1003">Cell membrane</keyword>
<dbReference type="PANTHER" id="PTHR30462:SF0">
    <property type="entry name" value="INTERMEMBRANE TRANSPORT PROTEIN YEBT"/>
    <property type="match status" value="1"/>
</dbReference>
<evidence type="ECO:0000256" key="1">
    <source>
        <dbReference type="ARBA" id="ARBA00004533"/>
    </source>
</evidence>
<feature type="transmembrane region" description="Helical" evidence="7">
    <location>
        <begin position="21"/>
        <end position="42"/>
    </location>
</feature>
<dbReference type="InterPro" id="IPR051800">
    <property type="entry name" value="PqiA-PqiB_transport"/>
</dbReference>
<dbReference type="InterPro" id="IPR003399">
    <property type="entry name" value="Mce/MlaD"/>
</dbReference>
<dbReference type="GO" id="GO:0005886">
    <property type="term" value="C:plasma membrane"/>
    <property type="evidence" value="ECO:0007669"/>
    <property type="project" value="UniProtKB-SubCell"/>
</dbReference>
<evidence type="ECO:0000256" key="4">
    <source>
        <dbReference type="ARBA" id="ARBA00022692"/>
    </source>
</evidence>